<keyword evidence="1" id="KW-0812">Transmembrane</keyword>
<sequence length="144" mass="14937">MTDAEARFSGSMPIAVAIFGGLIGGLIGSSLILLYGLYLVASSISGHQEAVARVGKLAKALSAESIGQFGKEWGLALVGGRLAHLTPPSRRRDCEWRERLISGAVAASCEGPSNHALGGDLFPALRAAEECLLPHWVAQSKGAA</sequence>
<accession>A0A150FYC6</accession>
<dbReference type="EMBL" id="LSYV01000129">
    <property type="protein sequence ID" value="KXZ42621.1"/>
    <property type="molecule type" value="Genomic_DNA"/>
</dbReference>
<comment type="caution">
    <text evidence="2">The sequence shown here is derived from an EMBL/GenBank/DDBJ whole genome shotgun (WGS) entry which is preliminary data.</text>
</comment>
<keyword evidence="1" id="KW-1133">Transmembrane helix</keyword>
<dbReference type="AlphaFoldDB" id="A0A150FYC6"/>
<feature type="transmembrane region" description="Helical" evidence="1">
    <location>
        <begin position="12"/>
        <end position="38"/>
    </location>
</feature>
<protein>
    <submittedName>
        <fullName evidence="2">Uncharacterized protein</fullName>
    </submittedName>
</protein>
<organism evidence="2 3">
    <name type="scientific">Gonium pectorale</name>
    <name type="common">Green alga</name>
    <dbReference type="NCBI Taxonomy" id="33097"/>
    <lineage>
        <taxon>Eukaryota</taxon>
        <taxon>Viridiplantae</taxon>
        <taxon>Chlorophyta</taxon>
        <taxon>core chlorophytes</taxon>
        <taxon>Chlorophyceae</taxon>
        <taxon>CS clade</taxon>
        <taxon>Chlamydomonadales</taxon>
        <taxon>Volvocaceae</taxon>
        <taxon>Gonium</taxon>
    </lineage>
</organism>
<name>A0A150FYC6_GONPE</name>
<evidence type="ECO:0000313" key="2">
    <source>
        <dbReference type="EMBL" id="KXZ42621.1"/>
    </source>
</evidence>
<evidence type="ECO:0000313" key="3">
    <source>
        <dbReference type="Proteomes" id="UP000075714"/>
    </source>
</evidence>
<gene>
    <name evidence="2" type="ORF">GPECTOR_129g550</name>
</gene>
<proteinExistence type="predicted"/>
<evidence type="ECO:0000256" key="1">
    <source>
        <dbReference type="SAM" id="Phobius"/>
    </source>
</evidence>
<reference evidence="3" key="1">
    <citation type="journal article" date="2016" name="Nat. Commun.">
        <title>The Gonium pectorale genome demonstrates co-option of cell cycle regulation during the evolution of multicellularity.</title>
        <authorList>
            <person name="Hanschen E.R."/>
            <person name="Marriage T.N."/>
            <person name="Ferris P.J."/>
            <person name="Hamaji T."/>
            <person name="Toyoda A."/>
            <person name="Fujiyama A."/>
            <person name="Neme R."/>
            <person name="Noguchi H."/>
            <person name="Minakuchi Y."/>
            <person name="Suzuki M."/>
            <person name="Kawai-Toyooka H."/>
            <person name="Smith D.R."/>
            <person name="Sparks H."/>
            <person name="Anderson J."/>
            <person name="Bakaric R."/>
            <person name="Luria V."/>
            <person name="Karger A."/>
            <person name="Kirschner M.W."/>
            <person name="Durand P.M."/>
            <person name="Michod R.E."/>
            <person name="Nozaki H."/>
            <person name="Olson B.J."/>
        </authorList>
    </citation>
    <scope>NUCLEOTIDE SEQUENCE [LARGE SCALE GENOMIC DNA]</scope>
    <source>
        <strain evidence="3">NIES-2863</strain>
    </source>
</reference>
<keyword evidence="3" id="KW-1185">Reference proteome</keyword>
<keyword evidence="1" id="KW-0472">Membrane</keyword>
<dbReference type="Proteomes" id="UP000075714">
    <property type="component" value="Unassembled WGS sequence"/>
</dbReference>